<evidence type="ECO:0000256" key="1">
    <source>
        <dbReference type="ARBA" id="ARBA00022723"/>
    </source>
</evidence>
<dbReference type="AlphaFoldDB" id="B4S5X1"/>
<dbReference type="GO" id="GO:0046872">
    <property type="term" value="F:metal ion binding"/>
    <property type="evidence" value="ECO:0007669"/>
    <property type="project" value="UniProtKB-KW"/>
</dbReference>
<proteinExistence type="predicted"/>
<dbReference type="GO" id="GO:0016829">
    <property type="term" value="F:lyase activity"/>
    <property type="evidence" value="ECO:0007669"/>
    <property type="project" value="UniProtKB-KW"/>
</dbReference>
<protein>
    <submittedName>
        <fullName evidence="3">Cobalamin (Vitamin B12) biosynthesis CbiX protein</fullName>
    </submittedName>
</protein>
<dbReference type="STRING" id="290512.Paes_0566"/>
<dbReference type="PANTHER" id="PTHR33542">
    <property type="entry name" value="SIROHYDROCHLORIN FERROCHELATASE, CHLOROPLASTIC"/>
    <property type="match status" value="1"/>
</dbReference>
<keyword evidence="4" id="KW-1185">Reference proteome</keyword>
<dbReference type="eggNOG" id="COG2138">
    <property type="taxonomic scope" value="Bacteria"/>
</dbReference>
<dbReference type="PROSITE" id="PS51257">
    <property type="entry name" value="PROKAR_LIPOPROTEIN"/>
    <property type="match status" value="1"/>
</dbReference>
<name>B4S5X1_PROA2</name>
<dbReference type="HOGENOM" id="CLU_893831_0_0_10"/>
<evidence type="ECO:0000313" key="3">
    <source>
        <dbReference type="EMBL" id="ACF45622.1"/>
    </source>
</evidence>
<organism evidence="3 4">
    <name type="scientific">Prosthecochloris aestuarii (strain DSM 271 / SK 413)</name>
    <dbReference type="NCBI Taxonomy" id="290512"/>
    <lineage>
        <taxon>Bacteria</taxon>
        <taxon>Pseudomonadati</taxon>
        <taxon>Chlorobiota</taxon>
        <taxon>Chlorobiia</taxon>
        <taxon>Chlorobiales</taxon>
        <taxon>Chlorobiaceae</taxon>
        <taxon>Prosthecochloris</taxon>
    </lineage>
</organism>
<keyword evidence="2" id="KW-0456">Lyase</keyword>
<dbReference type="CDD" id="cd03416">
    <property type="entry name" value="CbiX_SirB_N"/>
    <property type="match status" value="1"/>
</dbReference>
<keyword evidence="1" id="KW-0479">Metal-binding</keyword>
<dbReference type="KEGG" id="paa:Paes_0566"/>
<dbReference type="Gene3D" id="3.40.50.1400">
    <property type="match status" value="1"/>
</dbReference>
<dbReference type="PANTHER" id="PTHR33542:SF3">
    <property type="entry name" value="SIROHYDROCHLORIN FERROCHELATASE, CHLOROPLASTIC"/>
    <property type="match status" value="1"/>
</dbReference>
<dbReference type="InterPro" id="IPR050963">
    <property type="entry name" value="Sirohydro_Cobaltochel/CbiX"/>
</dbReference>
<dbReference type="EMBL" id="CP001108">
    <property type="protein sequence ID" value="ACF45622.1"/>
    <property type="molecule type" value="Genomic_DNA"/>
</dbReference>
<dbReference type="Proteomes" id="UP000002725">
    <property type="component" value="Chromosome"/>
</dbReference>
<evidence type="ECO:0000256" key="2">
    <source>
        <dbReference type="ARBA" id="ARBA00023239"/>
    </source>
</evidence>
<sequence length="318" mass="35296">MTTMKTHQKPRTPLPAPHQLLICMLLLLSGCSAPQKNLPSEESTTKNIGILLLNHGSRSERWQKNLLDLEHNVADRILTIEGIDGVRTAFMEHATPSIADALESFDHEGYRHIVVIPVFLTIGTHMFDDIPTIIGMKDNPASIQHLKLEGIARYKPKAKTHLAPSLDFSGLLKSNALRRTTALSNNPENEGLVLVGYGSTHFDNQWSELFDEVGSYVCRKTGITEYTTAWCGHIAHYSSDSTTVAVNRILDTKERAIVIPLLVSQSEQFQIKIIGNGVSAVEGYSERVGYKPDAILPDPKLEEWVIETARNYAQSTAE</sequence>
<dbReference type="Pfam" id="PF01903">
    <property type="entry name" value="CbiX"/>
    <property type="match status" value="1"/>
</dbReference>
<reference evidence="3" key="1">
    <citation type="submission" date="2008-06" db="EMBL/GenBank/DDBJ databases">
        <title>Complete sequence of chromosome of Prosthecochloris aestuarii DSM 271.</title>
        <authorList>
            <consortium name="US DOE Joint Genome Institute"/>
            <person name="Lucas S."/>
            <person name="Copeland A."/>
            <person name="Lapidus A."/>
            <person name="Glavina del Rio T."/>
            <person name="Dalin E."/>
            <person name="Tice H."/>
            <person name="Bruce D."/>
            <person name="Goodwin L."/>
            <person name="Pitluck S."/>
            <person name="Schmutz J."/>
            <person name="Larimer F."/>
            <person name="Land M."/>
            <person name="Hauser L."/>
            <person name="Kyrpides N."/>
            <person name="Anderson I."/>
            <person name="Liu Z."/>
            <person name="Li T."/>
            <person name="Zhao F."/>
            <person name="Overmann J."/>
            <person name="Bryant D.A."/>
            <person name="Richardson P."/>
        </authorList>
    </citation>
    <scope>NUCLEOTIDE SEQUENCE [LARGE SCALE GENOMIC DNA]</scope>
    <source>
        <strain evidence="3">DSM 271</strain>
    </source>
</reference>
<accession>B4S5X1</accession>
<dbReference type="SUPFAM" id="SSF53800">
    <property type="entry name" value="Chelatase"/>
    <property type="match status" value="1"/>
</dbReference>
<evidence type="ECO:0000313" key="4">
    <source>
        <dbReference type="Proteomes" id="UP000002725"/>
    </source>
</evidence>
<dbReference type="InterPro" id="IPR002762">
    <property type="entry name" value="CbiX-like"/>
</dbReference>
<gene>
    <name evidence="3" type="ordered locus">Paes_0566</name>
</gene>